<sequence length="293" mass="33007">MDDQRRWEELDVDCLVSIFGRVGMESLLLDVPFVCKSWYKATLNPSCWQSLIFPELTTDPFGFNLEDTFIERFVNEYRLDESRFSATAFIKFVISRSKGKATALRLSRCASEDALKYAADDCHLFSWVSCPNGSGIAPRFSENKSSIIQEVIGKWTHLEWLVLGSSYNLENFLGQICIHCKDLSRLSVANAYIGKDTAVAIVSSLPKLKQLILKKANIGRDDLVTLLQGCKELVHLDVSDCIGFNEEDEEISKLASHIANFSSKGSTLFDYDDDDFDGTFYLDEVVYDGYGSN</sequence>
<reference evidence="1 2" key="1">
    <citation type="journal article" date="2023" name="G3 (Bethesda)">
        <title>A chromosome-length genome assembly and annotation of blackberry (Rubus argutus, cv. 'Hillquist').</title>
        <authorList>
            <person name="Bruna T."/>
            <person name="Aryal R."/>
            <person name="Dudchenko O."/>
            <person name="Sargent D.J."/>
            <person name="Mead D."/>
            <person name="Buti M."/>
            <person name="Cavallini A."/>
            <person name="Hytonen T."/>
            <person name="Andres J."/>
            <person name="Pham M."/>
            <person name="Weisz D."/>
            <person name="Mascagni F."/>
            <person name="Usai G."/>
            <person name="Natali L."/>
            <person name="Bassil N."/>
            <person name="Fernandez G.E."/>
            <person name="Lomsadze A."/>
            <person name="Armour M."/>
            <person name="Olukolu B."/>
            <person name="Poorten T."/>
            <person name="Britton C."/>
            <person name="Davik J."/>
            <person name="Ashrafi H."/>
            <person name="Aiden E.L."/>
            <person name="Borodovsky M."/>
            <person name="Worthington M."/>
        </authorList>
    </citation>
    <scope>NUCLEOTIDE SEQUENCE [LARGE SCALE GENOMIC DNA]</scope>
    <source>
        <strain evidence="1">PI 553951</strain>
    </source>
</reference>
<dbReference type="AlphaFoldDB" id="A0AAW1X8R1"/>
<dbReference type="InterPro" id="IPR036047">
    <property type="entry name" value="F-box-like_dom_sf"/>
</dbReference>
<name>A0AAW1X8R1_RUBAR</name>
<keyword evidence="2" id="KW-1185">Reference proteome</keyword>
<dbReference type="Proteomes" id="UP001457282">
    <property type="component" value="Unassembled WGS sequence"/>
</dbReference>
<evidence type="ECO:0000313" key="2">
    <source>
        <dbReference type="Proteomes" id="UP001457282"/>
    </source>
</evidence>
<dbReference type="PANTHER" id="PTHR38926">
    <property type="entry name" value="F-BOX DOMAIN CONTAINING PROTEIN, EXPRESSED"/>
    <property type="match status" value="1"/>
</dbReference>
<dbReference type="InterPro" id="IPR032675">
    <property type="entry name" value="LRR_dom_sf"/>
</dbReference>
<comment type="caution">
    <text evidence="1">The sequence shown here is derived from an EMBL/GenBank/DDBJ whole genome shotgun (WGS) entry which is preliminary data.</text>
</comment>
<dbReference type="PANTHER" id="PTHR38926:SF5">
    <property type="entry name" value="F-BOX AND LEUCINE-RICH REPEAT PROTEIN 6"/>
    <property type="match status" value="1"/>
</dbReference>
<dbReference type="Gene3D" id="1.20.1280.50">
    <property type="match status" value="1"/>
</dbReference>
<dbReference type="EMBL" id="JBEDUW010000004">
    <property type="protein sequence ID" value="KAK9933185.1"/>
    <property type="molecule type" value="Genomic_DNA"/>
</dbReference>
<gene>
    <name evidence="1" type="ORF">M0R45_020389</name>
</gene>
<organism evidence="1 2">
    <name type="scientific">Rubus argutus</name>
    <name type="common">Southern blackberry</name>
    <dbReference type="NCBI Taxonomy" id="59490"/>
    <lineage>
        <taxon>Eukaryota</taxon>
        <taxon>Viridiplantae</taxon>
        <taxon>Streptophyta</taxon>
        <taxon>Embryophyta</taxon>
        <taxon>Tracheophyta</taxon>
        <taxon>Spermatophyta</taxon>
        <taxon>Magnoliopsida</taxon>
        <taxon>eudicotyledons</taxon>
        <taxon>Gunneridae</taxon>
        <taxon>Pentapetalae</taxon>
        <taxon>rosids</taxon>
        <taxon>fabids</taxon>
        <taxon>Rosales</taxon>
        <taxon>Rosaceae</taxon>
        <taxon>Rosoideae</taxon>
        <taxon>Rosoideae incertae sedis</taxon>
        <taxon>Rubus</taxon>
    </lineage>
</organism>
<accession>A0AAW1X8R1</accession>
<dbReference type="SUPFAM" id="SSF52047">
    <property type="entry name" value="RNI-like"/>
    <property type="match status" value="1"/>
</dbReference>
<dbReference type="SUPFAM" id="SSF81383">
    <property type="entry name" value="F-box domain"/>
    <property type="match status" value="1"/>
</dbReference>
<proteinExistence type="predicted"/>
<evidence type="ECO:0000313" key="1">
    <source>
        <dbReference type="EMBL" id="KAK9933185.1"/>
    </source>
</evidence>
<protein>
    <submittedName>
        <fullName evidence="1">Uncharacterized protein</fullName>
    </submittedName>
</protein>
<dbReference type="Gene3D" id="3.80.10.10">
    <property type="entry name" value="Ribonuclease Inhibitor"/>
    <property type="match status" value="1"/>
</dbReference>